<protein>
    <submittedName>
        <fullName evidence="1">Uncharacterized protein</fullName>
    </submittedName>
</protein>
<accession>A0A0A9AHM0</accession>
<evidence type="ECO:0000313" key="1">
    <source>
        <dbReference type="EMBL" id="JAD51159.1"/>
    </source>
</evidence>
<organism evidence="1">
    <name type="scientific">Arundo donax</name>
    <name type="common">Giant reed</name>
    <name type="synonym">Donax arundinaceus</name>
    <dbReference type="NCBI Taxonomy" id="35708"/>
    <lineage>
        <taxon>Eukaryota</taxon>
        <taxon>Viridiplantae</taxon>
        <taxon>Streptophyta</taxon>
        <taxon>Embryophyta</taxon>
        <taxon>Tracheophyta</taxon>
        <taxon>Spermatophyta</taxon>
        <taxon>Magnoliopsida</taxon>
        <taxon>Liliopsida</taxon>
        <taxon>Poales</taxon>
        <taxon>Poaceae</taxon>
        <taxon>PACMAD clade</taxon>
        <taxon>Arundinoideae</taxon>
        <taxon>Arundineae</taxon>
        <taxon>Arundo</taxon>
    </lineage>
</organism>
<proteinExistence type="predicted"/>
<reference evidence="1" key="2">
    <citation type="journal article" date="2015" name="Data Brief">
        <title>Shoot transcriptome of the giant reed, Arundo donax.</title>
        <authorList>
            <person name="Barrero R.A."/>
            <person name="Guerrero F.D."/>
            <person name="Moolhuijzen P."/>
            <person name="Goolsby J.A."/>
            <person name="Tidwell J."/>
            <person name="Bellgard S.E."/>
            <person name="Bellgard M.I."/>
        </authorList>
    </citation>
    <scope>NUCLEOTIDE SEQUENCE</scope>
    <source>
        <tissue evidence="1">Shoot tissue taken approximately 20 cm above the soil surface</tissue>
    </source>
</reference>
<dbReference type="EMBL" id="GBRH01246736">
    <property type="protein sequence ID" value="JAD51159.1"/>
    <property type="molecule type" value="Transcribed_RNA"/>
</dbReference>
<sequence>MKQCYIFTSSSSVVHAGIIIY</sequence>
<name>A0A0A9AHM0_ARUDO</name>
<reference evidence="1" key="1">
    <citation type="submission" date="2014-09" db="EMBL/GenBank/DDBJ databases">
        <authorList>
            <person name="Magalhaes I.L.F."/>
            <person name="Oliveira U."/>
            <person name="Santos F.R."/>
            <person name="Vidigal T.H.D.A."/>
            <person name="Brescovit A.D."/>
            <person name="Santos A.J."/>
        </authorList>
    </citation>
    <scope>NUCLEOTIDE SEQUENCE</scope>
    <source>
        <tissue evidence="1">Shoot tissue taken approximately 20 cm above the soil surface</tissue>
    </source>
</reference>
<dbReference type="AlphaFoldDB" id="A0A0A9AHM0"/>